<accession>A0ABQ2S7W2</accession>
<name>A0ABQ2S7W2_9DEIO</name>
<evidence type="ECO:0000313" key="1">
    <source>
        <dbReference type="EMBL" id="GGS03914.1"/>
    </source>
</evidence>
<proteinExistence type="predicted"/>
<comment type="caution">
    <text evidence="1">The sequence shown here is derived from an EMBL/GenBank/DDBJ whole genome shotgun (WGS) entry which is preliminary data.</text>
</comment>
<evidence type="ECO:0000313" key="2">
    <source>
        <dbReference type="Proteomes" id="UP000644548"/>
    </source>
</evidence>
<organism evidence="1 2">
    <name type="scientific">Deinococcus sedimenti</name>
    <dbReference type="NCBI Taxonomy" id="1867090"/>
    <lineage>
        <taxon>Bacteria</taxon>
        <taxon>Thermotogati</taxon>
        <taxon>Deinococcota</taxon>
        <taxon>Deinococci</taxon>
        <taxon>Deinococcales</taxon>
        <taxon>Deinococcaceae</taxon>
        <taxon>Deinococcus</taxon>
    </lineage>
</organism>
<dbReference type="EMBL" id="BMQN01000012">
    <property type="protein sequence ID" value="GGS03914.1"/>
    <property type="molecule type" value="Genomic_DNA"/>
</dbReference>
<dbReference type="Proteomes" id="UP000644548">
    <property type="component" value="Unassembled WGS sequence"/>
</dbReference>
<protein>
    <submittedName>
        <fullName evidence="1">Uncharacterized protein</fullName>
    </submittedName>
</protein>
<gene>
    <name evidence="1" type="ORF">GCM10008960_33130</name>
</gene>
<keyword evidence="2" id="KW-1185">Reference proteome</keyword>
<sequence>MVAASHGDHVSVRHTVENRKCTKACTRTPVFAHVDRDADALLAQETGEEGSGRFRIPLTKEYAQGNTVFVTPPHNRWVRPPTLSLTWWYSQTAYPMTSHGT</sequence>
<reference evidence="2" key="1">
    <citation type="journal article" date="2019" name="Int. J. Syst. Evol. Microbiol.">
        <title>The Global Catalogue of Microorganisms (GCM) 10K type strain sequencing project: providing services to taxonomists for standard genome sequencing and annotation.</title>
        <authorList>
            <consortium name="The Broad Institute Genomics Platform"/>
            <consortium name="The Broad Institute Genome Sequencing Center for Infectious Disease"/>
            <person name="Wu L."/>
            <person name="Ma J."/>
        </authorList>
    </citation>
    <scope>NUCLEOTIDE SEQUENCE [LARGE SCALE GENOMIC DNA]</scope>
    <source>
        <strain evidence="2">JCM 31405</strain>
    </source>
</reference>